<dbReference type="GO" id="GO:0000149">
    <property type="term" value="F:SNARE binding"/>
    <property type="evidence" value="ECO:0007669"/>
    <property type="project" value="TreeGrafter"/>
</dbReference>
<dbReference type="PANTHER" id="PTHR15157">
    <property type="entry name" value="UV RADIATION RESISTANCE-ASSOCIATED GENE PROTEIN"/>
    <property type="match status" value="1"/>
</dbReference>
<comment type="caution">
    <text evidence="2">The sequence shown here is derived from an EMBL/GenBank/DDBJ whole genome shotgun (WGS) entry which is preliminary data.</text>
</comment>
<organism evidence="2 3">
    <name type="scientific">Citrus x changshan-huyou</name>
    <dbReference type="NCBI Taxonomy" id="2935761"/>
    <lineage>
        <taxon>Eukaryota</taxon>
        <taxon>Viridiplantae</taxon>
        <taxon>Streptophyta</taxon>
        <taxon>Embryophyta</taxon>
        <taxon>Tracheophyta</taxon>
        <taxon>Spermatophyta</taxon>
        <taxon>Magnoliopsida</taxon>
        <taxon>eudicotyledons</taxon>
        <taxon>Gunneridae</taxon>
        <taxon>Pentapetalae</taxon>
        <taxon>rosids</taxon>
        <taxon>malvids</taxon>
        <taxon>Sapindales</taxon>
        <taxon>Rutaceae</taxon>
        <taxon>Aurantioideae</taxon>
        <taxon>Citrus</taxon>
    </lineage>
</organism>
<evidence type="ECO:0008006" key="4">
    <source>
        <dbReference type="Google" id="ProtNLM"/>
    </source>
</evidence>
<dbReference type="PANTHER" id="PTHR15157:SF24">
    <property type="entry name" value="VACUOLAR PROTEIN SORTING 38"/>
    <property type="match status" value="1"/>
</dbReference>
<dbReference type="GO" id="GO:0005768">
    <property type="term" value="C:endosome"/>
    <property type="evidence" value="ECO:0007669"/>
    <property type="project" value="TreeGrafter"/>
</dbReference>
<reference evidence="2 3" key="1">
    <citation type="submission" date="2024-05" db="EMBL/GenBank/DDBJ databases">
        <title>Haplotype-resolved chromosome-level genome assembly of Huyou (Citrus changshanensis).</title>
        <authorList>
            <person name="Miao C."/>
            <person name="Chen W."/>
            <person name="Wu Y."/>
            <person name="Wang L."/>
            <person name="Zhao S."/>
            <person name="Grierson D."/>
            <person name="Xu C."/>
            <person name="Chen K."/>
        </authorList>
    </citation>
    <scope>NUCLEOTIDE SEQUENCE [LARGE SCALE GENOMIC DNA]</scope>
    <source>
        <strain evidence="2">01-14</strain>
        <tissue evidence="2">Leaf</tissue>
    </source>
</reference>
<name>A0AAP0LYI0_9ROSI</name>
<accession>A0AAP0LYI0</accession>
<feature type="region of interest" description="Disordered" evidence="1">
    <location>
        <begin position="1"/>
        <end position="21"/>
    </location>
</feature>
<keyword evidence="3" id="KW-1185">Reference proteome</keyword>
<protein>
    <recommendedName>
        <fullName evidence="4">UV radiation resistance-associated gene protein</fullName>
    </recommendedName>
</protein>
<gene>
    <name evidence="2" type="ORF">WN944_026693</name>
</gene>
<dbReference type="Proteomes" id="UP001428341">
    <property type="component" value="Unassembled WGS sequence"/>
</dbReference>
<dbReference type="EMBL" id="JBCGBO010000024">
    <property type="protein sequence ID" value="KAK9183540.1"/>
    <property type="molecule type" value="Genomic_DNA"/>
</dbReference>
<dbReference type="GO" id="GO:0000323">
    <property type="term" value="C:lytic vacuole"/>
    <property type="evidence" value="ECO:0007669"/>
    <property type="project" value="TreeGrafter"/>
</dbReference>
<feature type="compositionally biased region" description="Basic residues" evidence="1">
    <location>
        <begin position="1"/>
        <end position="11"/>
    </location>
</feature>
<evidence type="ECO:0000256" key="1">
    <source>
        <dbReference type="SAM" id="MobiDB-lite"/>
    </source>
</evidence>
<evidence type="ECO:0000313" key="2">
    <source>
        <dbReference type="EMBL" id="KAK9183540.1"/>
    </source>
</evidence>
<sequence>MEQRQRQRQHLQHPTSTSKAIDPENVKVIEWEDYDQELARLWSLSSALSQANDKKQTLQQKLQSLIQVKAESLKRSNELEEMRERMGARRLLMEKMSMRSKVEKEDAKNQEERLSMEVRSLLVAGTALSVARKRLQESNRLLAGEKGYGHLQKLQKMLRMRQQFMISQVSFLYPVKILVGPKQEQELESFPSGNRSGNSAASKPVNPGSLTILGLHLTILPFTKMSLFTDKKEVQRSATALGYIAHVVSLIASYLEVPLRYPLRLGGSHTYINDYAPSIEPTSSDLSSNIALSTNTKPAEFPLFLEGQDATRAAYAVFLLNKDIEQLLNYIGVKSLGPRHVLANLKELLRTIQSPEYIDT</sequence>
<dbReference type="AlphaFoldDB" id="A0AAP0LYI0"/>
<proteinExistence type="predicted"/>
<evidence type="ECO:0000313" key="3">
    <source>
        <dbReference type="Proteomes" id="UP001428341"/>
    </source>
</evidence>
<dbReference type="GO" id="GO:0035493">
    <property type="term" value="P:SNARE complex assembly"/>
    <property type="evidence" value="ECO:0007669"/>
    <property type="project" value="TreeGrafter"/>
</dbReference>